<dbReference type="GeneID" id="67180845"/>
<organism evidence="3 4">
    <name type="scientific">Ferrimonas balearica (strain DSM 9799 / CCM 4581 / KCTC 23876 / PAT)</name>
    <dbReference type="NCBI Taxonomy" id="550540"/>
    <lineage>
        <taxon>Bacteria</taxon>
        <taxon>Pseudomonadati</taxon>
        <taxon>Pseudomonadota</taxon>
        <taxon>Gammaproteobacteria</taxon>
        <taxon>Alteromonadales</taxon>
        <taxon>Ferrimonadaceae</taxon>
        <taxon>Ferrimonas</taxon>
    </lineage>
</organism>
<feature type="signal peptide" evidence="2">
    <location>
        <begin position="1"/>
        <end position="18"/>
    </location>
</feature>
<dbReference type="EMBL" id="CP002209">
    <property type="protein sequence ID" value="ADN74813.1"/>
    <property type="molecule type" value="Genomic_DNA"/>
</dbReference>
<dbReference type="RefSeq" id="WP_013344119.1">
    <property type="nucleotide sequence ID" value="NC_014541.1"/>
</dbReference>
<dbReference type="eggNOG" id="COG2039">
    <property type="taxonomic scope" value="Bacteria"/>
</dbReference>
<accession>E1SQK1</accession>
<gene>
    <name evidence="3" type="ordered locus">Fbal_0599</name>
</gene>
<proteinExistence type="predicted"/>
<dbReference type="HOGENOM" id="CLU_048887_0_0_6"/>
<evidence type="ECO:0008006" key="5">
    <source>
        <dbReference type="Google" id="ProtNLM"/>
    </source>
</evidence>
<dbReference type="Gene3D" id="3.40.630.20">
    <property type="entry name" value="Peptidase C15, pyroglutamyl peptidase I-like"/>
    <property type="match status" value="1"/>
</dbReference>
<name>E1SQK1_FERBD</name>
<protein>
    <recommendedName>
        <fullName evidence="5">Pyrrolidone-carboxylate peptidase</fullName>
    </recommendedName>
</protein>
<reference evidence="3 4" key="1">
    <citation type="journal article" date="2010" name="Stand. Genomic Sci.">
        <title>Complete genome sequence of Ferrimonas balearica type strain (PAT).</title>
        <authorList>
            <person name="Nolan M."/>
            <person name="Sikorski J."/>
            <person name="Davenport K."/>
            <person name="Lucas S."/>
            <person name="Glavina Del Rio T."/>
            <person name="Tice H."/>
            <person name="Cheng J."/>
            <person name="Goodwin L."/>
            <person name="Pitluck S."/>
            <person name="Liolios K."/>
            <person name="Ivanova N."/>
            <person name="Mavromatis K."/>
            <person name="Ovchinnikova G."/>
            <person name="Pati A."/>
            <person name="Chen A."/>
            <person name="Palaniappan K."/>
            <person name="Land M."/>
            <person name="Hauser L."/>
            <person name="Chang Y."/>
            <person name="Jeffries C."/>
            <person name="Tapia R."/>
            <person name="Brettin T."/>
            <person name="Detter J."/>
            <person name="Han C."/>
            <person name="Yasawong M."/>
            <person name="Rohde M."/>
            <person name="Tindall B."/>
            <person name="Goker M."/>
            <person name="Woyke T."/>
            <person name="Bristow J."/>
            <person name="Eisen J."/>
            <person name="Markowitz V."/>
            <person name="Hugenholtz P."/>
            <person name="Kyrpides N."/>
            <person name="Klenk H."/>
            <person name="Lapidus A."/>
        </authorList>
    </citation>
    <scope>NUCLEOTIDE SEQUENCE [LARGE SCALE GENOMIC DNA]</scope>
    <source>
        <strain evidence="4">DSM 9799 / CCM 4581 / KCTC 23876 / PAT</strain>
    </source>
</reference>
<sequence length="381" mass="41754">MKSLTTLALSLFSAASLAAPLDIEEQRLPSATESLGSSVTQRYQSQVATLLGHYQADRNELSVTRQMAEDGQALWRAAVEDVQAGQLDDRSLYWARLAARAAIKQHNPDFRMAEWQRTVLLNTLENASRGMSDIRFDDDAHFRILLTGFDPFLLDRDIAQSNPSGIVALALDGERWQVNGRKVQVETAMIPVRFEDFDNGMIEALLTPYLRDNRVDMVVTVSMGREQFDLERFPGRNRSATAPDNRNVLTGANKKQPLPPSLNGGPLNGPEFVEFSLPVSAMQTAPGAFDINDNRNISTLNGPVAARSLAQLNQDVSVEGSGGGYLSNEISYRSILLRDLLGSRVAVGHIHTPKITGHDAETSAAILTQVRAMLNQAAQAQ</sequence>
<dbReference type="SUPFAM" id="SSF53182">
    <property type="entry name" value="Pyrrolidone carboxyl peptidase (pyroglutamate aminopeptidase)"/>
    <property type="match status" value="1"/>
</dbReference>
<feature type="region of interest" description="Disordered" evidence="1">
    <location>
        <begin position="235"/>
        <end position="265"/>
    </location>
</feature>
<dbReference type="AlphaFoldDB" id="E1SQK1"/>
<dbReference type="STRING" id="550540.Fbal_0599"/>
<evidence type="ECO:0000256" key="1">
    <source>
        <dbReference type="SAM" id="MobiDB-lite"/>
    </source>
</evidence>
<dbReference type="KEGG" id="fbl:Fbal_0599"/>
<evidence type="ECO:0000256" key="2">
    <source>
        <dbReference type="SAM" id="SignalP"/>
    </source>
</evidence>
<dbReference type="InterPro" id="IPR036440">
    <property type="entry name" value="Peptidase_C15-like_sf"/>
</dbReference>
<keyword evidence="4" id="KW-1185">Reference proteome</keyword>
<feature type="chain" id="PRO_5003151475" description="Pyrrolidone-carboxylate peptidase" evidence="2">
    <location>
        <begin position="19"/>
        <end position="381"/>
    </location>
</feature>
<evidence type="ECO:0000313" key="4">
    <source>
        <dbReference type="Proteomes" id="UP000006683"/>
    </source>
</evidence>
<keyword evidence="2" id="KW-0732">Signal</keyword>
<feature type="compositionally biased region" description="Polar residues" evidence="1">
    <location>
        <begin position="238"/>
        <end position="250"/>
    </location>
</feature>
<dbReference type="Proteomes" id="UP000006683">
    <property type="component" value="Chromosome"/>
</dbReference>
<evidence type="ECO:0000313" key="3">
    <source>
        <dbReference type="EMBL" id="ADN74813.1"/>
    </source>
</evidence>